<protein>
    <submittedName>
        <fullName evidence="1">Uncharacterized protein</fullName>
    </submittedName>
</protein>
<reference evidence="1 2" key="1">
    <citation type="submission" date="2017-04" db="EMBL/GenBank/DDBJ databases">
        <authorList>
            <person name="Afonso C.L."/>
            <person name="Miller P.J."/>
            <person name="Scott M.A."/>
            <person name="Spackman E."/>
            <person name="Goraichik I."/>
            <person name="Dimitrov K.M."/>
            <person name="Suarez D.L."/>
            <person name="Swayne D.E."/>
        </authorList>
    </citation>
    <scope>NUCLEOTIDE SEQUENCE [LARGE SCALE GENOMIC DNA]</scope>
    <source>
        <strain evidence="2">XA(T)</strain>
    </source>
</reference>
<gene>
    <name evidence="1" type="ORF">B5808_13795</name>
</gene>
<dbReference type="Proteomes" id="UP000192775">
    <property type="component" value="Chromosome"/>
</dbReference>
<evidence type="ECO:0000313" key="1">
    <source>
        <dbReference type="EMBL" id="ARJ06172.1"/>
    </source>
</evidence>
<keyword evidence="2" id="KW-1185">Reference proteome</keyword>
<dbReference type="STRING" id="1619308.B5808_13795"/>
<dbReference type="EMBL" id="CP020715">
    <property type="protein sequence ID" value="ARJ06172.1"/>
    <property type="molecule type" value="Genomic_DNA"/>
</dbReference>
<accession>A0A1X9LP00</accession>
<dbReference type="RefSeq" id="WP_085020310.1">
    <property type="nucleotide sequence ID" value="NZ_BMHD01000001.1"/>
</dbReference>
<proteinExistence type="predicted"/>
<sequence>MILTDLLKNEVRDSDGRMLGHVIDVRFVVDGAPGELLADARLAGLVVSPHTSSSFLGYERTSDRRPWLIADLLRRRHRGSFFVAWDDIARLDDDRVELRPGFLRRSPSLEG</sequence>
<dbReference type="KEGG" id="cphy:B5808_13795"/>
<dbReference type="AlphaFoldDB" id="A0A1X9LP00"/>
<organism evidence="1 2">
    <name type="scientific">Cnuibacter physcomitrellae</name>
    <dbReference type="NCBI Taxonomy" id="1619308"/>
    <lineage>
        <taxon>Bacteria</taxon>
        <taxon>Bacillati</taxon>
        <taxon>Actinomycetota</taxon>
        <taxon>Actinomycetes</taxon>
        <taxon>Micrococcales</taxon>
        <taxon>Microbacteriaceae</taxon>
        <taxon>Cnuibacter</taxon>
    </lineage>
</organism>
<evidence type="ECO:0000313" key="2">
    <source>
        <dbReference type="Proteomes" id="UP000192775"/>
    </source>
</evidence>
<name>A0A1X9LP00_9MICO</name>